<dbReference type="PRINTS" id="PR00411">
    <property type="entry name" value="PNDRDTASEI"/>
</dbReference>
<evidence type="ECO:0000313" key="9">
    <source>
        <dbReference type="Proteomes" id="UP000623172"/>
    </source>
</evidence>
<dbReference type="InterPro" id="IPR036873">
    <property type="entry name" value="Rhodanese-like_dom_sf"/>
</dbReference>
<dbReference type="Proteomes" id="UP000623172">
    <property type="component" value="Unassembled WGS sequence"/>
</dbReference>
<name>A0A926D5B6_9FIRM</name>
<dbReference type="InterPro" id="IPR016156">
    <property type="entry name" value="FAD/NAD-linked_Rdtase_dimer_sf"/>
</dbReference>
<dbReference type="Pfam" id="PF07992">
    <property type="entry name" value="Pyr_redox_2"/>
    <property type="match status" value="1"/>
</dbReference>
<reference evidence="8" key="1">
    <citation type="submission" date="2020-08" db="EMBL/GenBank/DDBJ databases">
        <title>Genome public.</title>
        <authorList>
            <person name="Liu C."/>
            <person name="Sun Q."/>
        </authorList>
    </citation>
    <scope>NUCLEOTIDE SEQUENCE</scope>
    <source>
        <strain evidence="8">NSJ-53</strain>
    </source>
</reference>
<accession>A0A926D5B6</accession>
<dbReference type="PRINTS" id="PR00368">
    <property type="entry name" value="FADPNR"/>
</dbReference>
<dbReference type="SMART" id="SM00450">
    <property type="entry name" value="RHOD"/>
    <property type="match status" value="1"/>
</dbReference>
<evidence type="ECO:0000256" key="2">
    <source>
        <dbReference type="ARBA" id="ARBA00009130"/>
    </source>
</evidence>
<dbReference type="PROSITE" id="PS50206">
    <property type="entry name" value="RHODANESE_3"/>
    <property type="match status" value="1"/>
</dbReference>
<evidence type="ECO:0000256" key="6">
    <source>
        <dbReference type="ARBA" id="ARBA00023284"/>
    </source>
</evidence>
<dbReference type="EMBL" id="JACRSR010000002">
    <property type="protein sequence ID" value="MBC8531684.1"/>
    <property type="molecule type" value="Genomic_DNA"/>
</dbReference>
<evidence type="ECO:0000259" key="7">
    <source>
        <dbReference type="PROSITE" id="PS50206"/>
    </source>
</evidence>
<gene>
    <name evidence="8" type="ORF">H8696_07455</name>
</gene>
<comment type="cofactor">
    <cofactor evidence="1">
        <name>FAD</name>
        <dbReference type="ChEBI" id="CHEBI:57692"/>
    </cofactor>
</comment>
<protein>
    <submittedName>
        <fullName evidence="8">FAD-dependent oxidoreductase</fullName>
    </submittedName>
</protein>
<dbReference type="RefSeq" id="WP_249316294.1">
    <property type="nucleotide sequence ID" value="NZ_JACRSR010000002.1"/>
</dbReference>
<comment type="caution">
    <text evidence="8">The sequence shown here is derived from an EMBL/GenBank/DDBJ whole genome shotgun (WGS) entry which is preliminary data.</text>
</comment>
<dbReference type="InterPro" id="IPR004099">
    <property type="entry name" value="Pyr_nucl-diS_OxRdtase_dimer"/>
</dbReference>
<dbReference type="AlphaFoldDB" id="A0A926D5B6"/>
<dbReference type="SUPFAM" id="SSF52821">
    <property type="entry name" value="Rhodanese/Cell cycle control phosphatase"/>
    <property type="match status" value="1"/>
</dbReference>
<dbReference type="InterPro" id="IPR001763">
    <property type="entry name" value="Rhodanese-like_dom"/>
</dbReference>
<evidence type="ECO:0000313" key="8">
    <source>
        <dbReference type="EMBL" id="MBC8531684.1"/>
    </source>
</evidence>
<evidence type="ECO:0000256" key="5">
    <source>
        <dbReference type="ARBA" id="ARBA00023002"/>
    </source>
</evidence>
<dbReference type="InterPro" id="IPR050260">
    <property type="entry name" value="FAD-bd_OxRdtase"/>
</dbReference>
<keyword evidence="9" id="KW-1185">Reference proteome</keyword>
<dbReference type="GO" id="GO:0016491">
    <property type="term" value="F:oxidoreductase activity"/>
    <property type="evidence" value="ECO:0007669"/>
    <property type="project" value="UniProtKB-KW"/>
</dbReference>
<dbReference type="PANTHER" id="PTHR43429">
    <property type="entry name" value="PYRIDINE NUCLEOTIDE-DISULFIDE OXIDOREDUCTASE DOMAIN-CONTAINING"/>
    <property type="match status" value="1"/>
</dbReference>
<proteinExistence type="inferred from homology"/>
<keyword evidence="4" id="KW-0274">FAD</keyword>
<evidence type="ECO:0000256" key="3">
    <source>
        <dbReference type="ARBA" id="ARBA00022630"/>
    </source>
</evidence>
<feature type="domain" description="Rhodanese" evidence="7">
    <location>
        <begin position="463"/>
        <end position="551"/>
    </location>
</feature>
<dbReference type="Gene3D" id="3.40.250.10">
    <property type="entry name" value="Rhodanese-like domain"/>
    <property type="match status" value="1"/>
</dbReference>
<dbReference type="InterPro" id="IPR036188">
    <property type="entry name" value="FAD/NAD-bd_sf"/>
</dbReference>
<dbReference type="Pfam" id="PF00581">
    <property type="entry name" value="Rhodanese"/>
    <property type="match status" value="1"/>
</dbReference>
<keyword evidence="5" id="KW-0560">Oxidoreductase</keyword>
<dbReference type="SUPFAM" id="SSF51905">
    <property type="entry name" value="FAD/NAD(P)-binding domain"/>
    <property type="match status" value="1"/>
</dbReference>
<dbReference type="InterPro" id="IPR023753">
    <property type="entry name" value="FAD/NAD-binding_dom"/>
</dbReference>
<dbReference type="Pfam" id="PF02852">
    <property type="entry name" value="Pyr_redox_dim"/>
    <property type="match status" value="1"/>
</dbReference>
<keyword evidence="3" id="KW-0285">Flavoprotein</keyword>
<sequence length="563" mass="60356">MKIVIVGGVAGGASAAARARRLMEDAEIVVFERGEHISYANCGLPYHVGNVIPDEDDLLVQTVKGMSRRFRLDIRTNSEVTAIHRDRRTVSVHDRKNGRTYEESYDRLILSPGARPFVPPLPGADLKGVYTLRTIPDAAAIKAKVDAGGVKRAVVVGAGFIGVELAENLQARGVEVTLEEGADQVLPPLDSDMARLIETELEKNGVRLILGSSLQSIEKTASGLAVTAGDHAPIEADLVALCIGVRPETELAKAAGLRLGFKDSIWTDSHQRTSDPHIYAVGDAVQTWNLLDGKETLLALAGPANRQGRLAAGAIAGLPHAFPGVAGSSVVKVFGLTAAATGMSEKALLRENVPYEKVYVQPLDHAGYYPGARQMTLKLLFSPVSRRVLGAQAVGPEGIDKRIDVIAAALQLGATVDQLSQLELCYAPPYGSAKDPVNVAGFVAVNVLDGLSRQIHWHDIGCLPENALLLDVRTPAEYEAGHIEGAKLFPLDNLRETLEELPKDRPTVVYCKVGLRGYLAERILVQHGFTDVYNLAGGYQLYEGVRGATVPDLPIDCLGYARS</sequence>
<keyword evidence="6" id="KW-0676">Redox-active center</keyword>
<dbReference type="SUPFAM" id="SSF55424">
    <property type="entry name" value="FAD/NAD-linked reductases, dimerisation (C-terminal) domain"/>
    <property type="match status" value="1"/>
</dbReference>
<evidence type="ECO:0000256" key="4">
    <source>
        <dbReference type="ARBA" id="ARBA00022827"/>
    </source>
</evidence>
<dbReference type="Gene3D" id="3.50.50.60">
    <property type="entry name" value="FAD/NAD(P)-binding domain"/>
    <property type="match status" value="2"/>
</dbReference>
<organism evidence="8 9">
    <name type="scientific">Gehongia tenuis</name>
    <dbReference type="NCBI Taxonomy" id="2763655"/>
    <lineage>
        <taxon>Bacteria</taxon>
        <taxon>Bacillati</taxon>
        <taxon>Bacillota</taxon>
        <taxon>Clostridia</taxon>
        <taxon>Christensenellales</taxon>
        <taxon>Christensenellaceae</taxon>
        <taxon>Gehongia</taxon>
    </lineage>
</organism>
<evidence type="ECO:0000256" key="1">
    <source>
        <dbReference type="ARBA" id="ARBA00001974"/>
    </source>
</evidence>
<dbReference type="PANTHER" id="PTHR43429:SF1">
    <property type="entry name" value="NAD(P)H SULFUR OXIDOREDUCTASE (COA-DEPENDENT)"/>
    <property type="match status" value="1"/>
</dbReference>
<comment type="similarity">
    <text evidence="2">Belongs to the class-III pyridine nucleotide-disulfide oxidoreductase family.</text>
</comment>